<protein>
    <submittedName>
        <fullName evidence="1">Uncharacterized protein</fullName>
    </submittedName>
</protein>
<reference evidence="1" key="2">
    <citation type="submission" date="2025-03" db="EMBL/GenBank/DDBJ databases">
        <authorList>
            <consortium name="ELIXIR-Norway"/>
            <consortium name="Elixir Norway"/>
        </authorList>
    </citation>
    <scope>NUCLEOTIDE SEQUENCE</scope>
</reference>
<gene>
    <name evidence="1" type="ORF">MRATA1EN22A_LOCUS25375</name>
</gene>
<dbReference type="EMBL" id="OX596090">
    <property type="protein sequence ID" value="CAN0541123.1"/>
    <property type="molecule type" value="Genomic_DNA"/>
</dbReference>
<organism evidence="1 2">
    <name type="scientific">Rangifer tarandus platyrhynchus</name>
    <name type="common">Svalbard reindeer</name>
    <dbReference type="NCBI Taxonomy" id="3082113"/>
    <lineage>
        <taxon>Eukaryota</taxon>
        <taxon>Metazoa</taxon>
        <taxon>Chordata</taxon>
        <taxon>Craniata</taxon>
        <taxon>Vertebrata</taxon>
        <taxon>Euteleostomi</taxon>
        <taxon>Mammalia</taxon>
        <taxon>Eutheria</taxon>
        <taxon>Laurasiatheria</taxon>
        <taxon>Artiodactyla</taxon>
        <taxon>Ruminantia</taxon>
        <taxon>Pecora</taxon>
        <taxon>Cervidae</taxon>
        <taxon>Odocoileinae</taxon>
        <taxon>Rangifer</taxon>
    </lineage>
</organism>
<sequence>MAGSTKIRWVQLAADGGLVSVIKGQRTARGGFLAESEPPELDRKHHWAQSRDLRPAALARERVRILGFVVSDRRAPQHLPSPGTRGSRPEPAPTTERCA</sequence>
<proteinExistence type="predicted"/>
<evidence type="ECO:0000313" key="1">
    <source>
        <dbReference type="EMBL" id="CAN0541123.1"/>
    </source>
</evidence>
<name>A0AC60A134_RANTA</name>
<dbReference type="Proteomes" id="UP001162501">
    <property type="component" value="Chromosome 6"/>
</dbReference>
<accession>A0AC60A134</accession>
<reference evidence="1" key="1">
    <citation type="submission" date="2023-05" db="EMBL/GenBank/DDBJ databases">
        <authorList>
            <consortium name="ELIXIR-Norway"/>
        </authorList>
    </citation>
    <scope>NUCLEOTIDE SEQUENCE</scope>
</reference>
<evidence type="ECO:0000313" key="2">
    <source>
        <dbReference type="Proteomes" id="UP001162501"/>
    </source>
</evidence>